<evidence type="ECO:0000256" key="6">
    <source>
        <dbReference type="ARBA" id="ARBA00023239"/>
    </source>
</evidence>
<evidence type="ECO:0000256" key="3">
    <source>
        <dbReference type="ARBA" id="ARBA00022763"/>
    </source>
</evidence>
<dbReference type="InterPro" id="IPR003265">
    <property type="entry name" value="HhH-GPD_domain"/>
</dbReference>
<dbReference type="GO" id="GO:0006285">
    <property type="term" value="P:base-excision repair, AP site formation"/>
    <property type="evidence" value="ECO:0007669"/>
    <property type="project" value="TreeGrafter"/>
</dbReference>
<gene>
    <name evidence="11" type="ORF">PRSY57_0915100</name>
</gene>
<dbReference type="Pfam" id="PF07934">
    <property type="entry name" value="OGG_N"/>
    <property type="match status" value="1"/>
</dbReference>
<dbReference type="SUPFAM" id="SSF55945">
    <property type="entry name" value="TATA-box binding protein-like"/>
    <property type="match status" value="1"/>
</dbReference>
<dbReference type="Proteomes" id="UP000076359">
    <property type="component" value="Unassembled WGS sequence"/>
</dbReference>
<dbReference type="GO" id="GO:0034039">
    <property type="term" value="F:8-oxo-7,8-dihydroguanine DNA N-glycosylase activity"/>
    <property type="evidence" value="ECO:0007669"/>
    <property type="project" value="TreeGrafter"/>
</dbReference>
<protein>
    <recommendedName>
        <fullName evidence="2">DNA-(apurinic or apyrimidinic site) lyase</fullName>
        <ecNumber evidence="2">4.2.99.18</ecNumber>
    </recommendedName>
</protein>
<dbReference type="PANTHER" id="PTHR10242">
    <property type="entry name" value="8-OXOGUANINE DNA GLYCOSYLASE"/>
    <property type="match status" value="1"/>
</dbReference>
<dbReference type="GO" id="GO:0003684">
    <property type="term" value="F:damaged DNA binding"/>
    <property type="evidence" value="ECO:0007669"/>
    <property type="project" value="InterPro"/>
</dbReference>
<proteinExistence type="inferred from homology"/>
<keyword evidence="4" id="KW-0378">Hydrolase</keyword>
<keyword evidence="6 11" id="KW-0456">Lyase</keyword>
<evidence type="ECO:0000256" key="5">
    <source>
        <dbReference type="ARBA" id="ARBA00023204"/>
    </source>
</evidence>
<dbReference type="EMBL" id="LVLA01000010">
    <property type="protein sequence ID" value="KYN98459.1"/>
    <property type="molecule type" value="Genomic_DNA"/>
</dbReference>
<reference evidence="11 12" key="1">
    <citation type="journal article" date="2016" name="Nat. Commun.">
        <title>Genomes of cryptic chimpanzee Plasmodium species reveal key evolutionary events leading to human malaria.</title>
        <authorList>
            <person name="Sundararaman S.A."/>
            <person name="Plenderleith L.J."/>
            <person name="Liu W."/>
            <person name="Loy D.E."/>
            <person name="Learn G.H."/>
            <person name="Li Y."/>
            <person name="Shaw K.S."/>
            <person name="Ayouba A."/>
            <person name="Peeters M."/>
            <person name="Speede S."/>
            <person name="Shaw G.M."/>
            <person name="Bushman F.D."/>
            <person name="Brisson D."/>
            <person name="Rayner J.C."/>
            <person name="Sharp P.M."/>
            <person name="Hahn B.H."/>
        </authorList>
    </citation>
    <scope>NUCLEOTIDE SEQUENCE [LARGE SCALE GENOMIC DNA]</scope>
    <source>
        <strain evidence="11 12">SY57</strain>
    </source>
</reference>
<dbReference type="InterPro" id="IPR023170">
    <property type="entry name" value="HhH_base_excis_C"/>
</dbReference>
<dbReference type="SMART" id="SM00478">
    <property type="entry name" value="ENDO3c"/>
    <property type="match status" value="1"/>
</dbReference>
<dbReference type="SUPFAM" id="SSF48150">
    <property type="entry name" value="DNA-glycosylase"/>
    <property type="match status" value="1"/>
</dbReference>
<dbReference type="InterPro" id="IPR011257">
    <property type="entry name" value="DNA_glycosylase"/>
</dbReference>
<evidence type="ECO:0000313" key="11">
    <source>
        <dbReference type="EMBL" id="KYN98459.1"/>
    </source>
</evidence>
<keyword evidence="8" id="KW-0326">Glycosidase</keyword>
<dbReference type="VEuPathDB" id="PlasmoDB:PRG01_0924500"/>
<dbReference type="EC" id="4.2.99.18" evidence="2"/>
<dbReference type="Gene3D" id="1.10.1670.10">
    <property type="entry name" value="Helix-hairpin-Helix base-excision DNA repair enzymes (C-terminal)"/>
    <property type="match status" value="2"/>
</dbReference>
<organism evidence="11 12">
    <name type="scientific">Plasmodium reichenowi</name>
    <dbReference type="NCBI Taxonomy" id="5854"/>
    <lineage>
        <taxon>Eukaryota</taxon>
        <taxon>Sar</taxon>
        <taxon>Alveolata</taxon>
        <taxon>Apicomplexa</taxon>
        <taxon>Aconoidasida</taxon>
        <taxon>Haemosporida</taxon>
        <taxon>Plasmodiidae</taxon>
        <taxon>Plasmodium</taxon>
        <taxon>Plasmodium (Laverania)</taxon>
    </lineage>
</organism>
<dbReference type="GO" id="GO:0006289">
    <property type="term" value="P:nucleotide-excision repair"/>
    <property type="evidence" value="ECO:0007669"/>
    <property type="project" value="InterPro"/>
</dbReference>
<evidence type="ECO:0000256" key="8">
    <source>
        <dbReference type="ARBA" id="ARBA00023295"/>
    </source>
</evidence>
<feature type="domain" description="HhH-GPD" evidence="10">
    <location>
        <begin position="508"/>
        <end position="673"/>
    </location>
</feature>
<comment type="similarity">
    <text evidence="1">Belongs to the type-1 OGG1 family.</text>
</comment>
<dbReference type="AlphaFoldDB" id="A0A151LHX9"/>
<evidence type="ECO:0000313" key="12">
    <source>
        <dbReference type="Proteomes" id="UP000076359"/>
    </source>
</evidence>
<keyword evidence="3" id="KW-0227">DNA damage</keyword>
<evidence type="ECO:0000256" key="4">
    <source>
        <dbReference type="ARBA" id="ARBA00022801"/>
    </source>
</evidence>
<dbReference type="PANTHER" id="PTHR10242:SF2">
    <property type="entry name" value="N-GLYCOSYLASE_DNA LYASE"/>
    <property type="match status" value="1"/>
</dbReference>
<evidence type="ECO:0000256" key="1">
    <source>
        <dbReference type="ARBA" id="ARBA00010679"/>
    </source>
</evidence>
<accession>A0A151LHX9</accession>
<dbReference type="GO" id="GO:0140078">
    <property type="term" value="F:class I DNA-(apurinic or apyrimidinic site) endonuclease activity"/>
    <property type="evidence" value="ECO:0007669"/>
    <property type="project" value="UniProtKB-EC"/>
</dbReference>
<dbReference type="Gene3D" id="1.10.340.30">
    <property type="entry name" value="Hypothetical protein, domain 2"/>
    <property type="match status" value="2"/>
</dbReference>
<dbReference type="Gene3D" id="3.30.310.40">
    <property type="match status" value="1"/>
</dbReference>
<dbReference type="InterPro" id="IPR052054">
    <property type="entry name" value="Oxidative_DNA_repair_enzyme"/>
</dbReference>
<keyword evidence="7" id="KW-0511">Multifunctional enzyme</keyword>
<dbReference type="InterPro" id="IPR012904">
    <property type="entry name" value="OGG_N"/>
</dbReference>
<dbReference type="RefSeq" id="XP_012762845.2">
    <property type="nucleotide sequence ID" value="XM_012907391.2"/>
</dbReference>
<dbReference type="CDD" id="cd00056">
    <property type="entry name" value="ENDO3c"/>
    <property type="match status" value="1"/>
</dbReference>
<comment type="catalytic activity">
    <reaction evidence="9">
        <text>2'-deoxyribonucleotide-(2'-deoxyribose 5'-phosphate)-2'-deoxyribonucleotide-DNA = a 3'-end 2'-deoxyribonucleotide-(2,3-dehydro-2,3-deoxyribose 5'-phosphate)-DNA + a 5'-end 5'-phospho-2'-deoxyribonucleoside-DNA + H(+)</text>
        <dbReference type="Rhea" id="RHEA:66592"/>
        <dbReference type="Rhea" id="RHEA-COMP:13180"/>
        <dbReference type="Rhea" id="RHEA-COMP:16897"/>
        <dbReference type="Rhea" id="RHEA-COMP:17067"/>
        <dbReference type="ChEBI" id="CHEBI:15378"/>
        <dbReference type="ChEBI" id="CHEBI:136412"/>
        <dbReference type="ChEBI" id="CHEBI:157695"/>
        <dbReference type="ChEBI" id="CHEBI:167181"/>
        <dbReference type="EC" id="4.2.99.18"/>
    </reaction>
</comment>
<evidence type="ECO:0000256" key="7">
    <source>
        <dbReference type="ARBA" id="ARBA00023268"/>
    </source>
</evidence>
<dbReference type="VEuPathDB" id="PlasmoDB:PRCDC_0915100"/>
<comment type="caution">
    <text evidence="11">The sequence shown here is derived from an EMBL/GenBank/DDBJ whole genome shotgun (WGS) entry which is preliminary data.</text>
</comment>
<evidence type="ECO:0000256" key="9">
    <source>
        <dbReference type="ARBA" id="ARBA00044632"/>
    </source>
</evidence>
<keyword evidence="5" id="KW-0234">DNA repair</keyword>
<dbReference type="GO" id="GO:0005634">
    <property type="term" value="C:nucleus"/>
    <property type="evidence" value="ECO:0007669"/>
    <property type="project" value="TreeGrafter"/>
</dbReference>
<dbReference type="KEGG" id="prei:PRSY57_0915100"/>
<sequence>MNIYNHVLLIITLKNIYTCKYINKVIQNNISKFILYKDKRIISEFAHNINKKYNFRIKKKNCNKIQEREKKKRRYIYGEKIKNGYPNFITLKFSYINNYNMIKKKNKVLSEGLSNKMRNVKRIRDKVKLDSLNEENKMKNVYSSVINNSPIIIKNYEKRWIKLDVSTNDLKLKYCLLIGQEFCFNEVEKNMYIGILNIKKIYLFKETEEDIFYQCLYDDDNDSDNYNDSNNNMTCTGYSNKDDKNILKKRKSNNHHNEVYNFFNLHFPLNENIEIWKKKDQRMKEITNKMTGLRILKTDPVESFFSFLCSTNNNIPRITLMIDSLRRRYGKFIATVVFKNGDIIIKRDDQNVDGNNIIKLKLDDDSNEHNGYGINIKGEIKNGECKIKNEEFKIKNGECKIKNGECKIKNGECKIKNGVSQINDIGVRIKKEREIENNKSCRVKKEMLDTYNADNEIGQGNDINDNVNIYNDTLSVTKEDKRNKKQNKMFNILYKNEVNKIEKKDLEMLSKDNKIFYESLKTTLKEERNQKTFHFYEFPKIQVISKLKENDLRSLGFGYRSNYVIECAKMLVNMGEEEWIENLKNEEKTKTCIDKLIQFPGIGLKVANCICLFGLNKYDCIPIDTHIYDIIYKYYNNFIEPLNKSNKKNKTIKNANDNNNNNNNNNNIKNIQNNVLSNKTNIITDKKHINKKLLSTTIKKKKTLTNSLYVILYNKLRNLFGPNCGWAQTILFASELKKFSHVFE</sequence>
<evidence type="ECO:0000256" key="2">
    <source>
        <dbReference type="ARBA" id="ARBA00012720"/>
    </source>
</evidence>
<evidence type="ECO:0000259" key="10">
    <source>
        <dbReference type="SMART" id="SM00478"/>
    </source>
</evidence>
<dbReference type="GeneID" id="24531000"/>
<name>A0A151LHX9_PLARE</name>